<gene>
    <name evidence="1" type="primary">FEM1B</name>
    <name evidence="1" type="ORF">SPIL2461_LOCUS22671</name>
</gene>
<name>A0A812Y7R6_SYMPI</name>
<organism evidence="1 2">
    <name type="scientific">Symbiodinium pilosum</name>
    <name type="common">Dinoflagellate</name>
    <dbReference type="NCBI Taxonomy" id="2952"/>
    <lineage>
        <taxon>Eukaryota</taxon>
        <taxon>Sar</taxon>
        <taxon>Alveolata</taxon>
        <taxon>Dinophyceae</taxon>
        <taxon>Suessiales</taxon>
        <taxon>Symbiodiniaceae</taxon>
        <taxon>Symbiodinium</taxon>
    </lineage>
</organism>
<feature type="non-terminal residue" evidence="1">
    <location>
        <position position="1"/>
    </location>
</feature>
<evidence type="ECO:0000313" key="2">
    <source>
        <dbReference type="Proteomes" id="UP000649617"/>
    </source>
</evidence>
<sequence length="163" mass="18050">VILAAEILGVDLIEEPFLVPTLKAALPTLGSAFQRDVLTEDCIEGTVEALEAARAAEKCEEAVSTTLAAAHKCEECEDVAAWHCPACEGSFCGSCFDRLHARGRRAEHPRLDLSYAGFKMKDSHAGARKQVINVRWHAFYDAQGLKYYYNFENQQSVRKLSSK</sequence>
<dbReference type="InterPro" id="IPR001202">
    <property type="entry name" value="WW_dom"/>
</dbReference>
<evidence type="ECO:0000313" key="1">
    <source>
        <dbReference type="EMBL" id="CAE7770197.1"/>
    </source>
</evidence>
<dbReference type="AlphaFoldDB" id="A0A812Y7R6"/>
<feature type="non-terminal residue" evidence="1">
    <location>
        <position position="163"/>
    </location>
</feature>
<comment type="caution">
    <text evidence="1">The sequence shown here is derived from an EMBL/GenBank/DDBJ whole genome shotgun (WGS) entry which is preliminary data.</text>
</comment>
<accession>A0A812Y7R6</accession>
<dbReference type="Proteomes" id="UP000649617">
    <property type="component" value="Unassembled WGS sequence"/>
</dbReference>
<protein>
    <submittedName>
        <fullName evidence="1">FEM1B protein</fullName>
    </submittedName>
</protein>
<dbReference type="EMBL" id="CAJNIZ010047543">
    <property type="protein sequence ID" value="CAE7770197.1"/>
    <property type="molecule type" value="Genomic_DNA"/>
</dbReference>
<proteinExistence type="predicted"/>
<keyword evidence="2" id="KW-1185">Reference proteome</keyword>
<reference evidence="1" key="1">
    <citation type="submission" date="2021-02" db="EMBL/GenBank/DDBJ databases">
        <authorList>
            <person name="Dougan E. K."/>
            <person name="Rhodes N."/>
            <person name="Thang M."/>
            <person name="Chan C."/>
        </authorList>
    </citation>
    <scope>NUCLEOTIDE SEQUENCE</scope>
</reference>
<dbReference type="CDD" id="cd00201">
    <property type="entry name" value="WW"/>
    <property type="match status" value="1"/>
</dbReference>